<organism evidence="1 2">
    <name type="scientific">Thelephora ganbajun</name>
    <name type="common">Ganba fungus</name>
    <dbReference type="NCBI Taxonomy" id="370292"/>
    <lineage>
        <taxon>Eukaryota</taxon>
        <taxon>Fungi</taxon>
        <taxon>Dikarya</taxon>
        <taxon>Basidiomycota</taxon>
        <taxon>Agaricomycotina</taxon>
        <taxon>Agaricomycetes</taxon>
        <taxon>Thelephorales</taxon>
        <taxon>Thelephoraceae</taxon>
        <taxon>Thelephora</taxon>
    </lineage>
</organism>
<reference evidence="1" key="1">
    <citation type="submission" date="2019-10" db="EMBL/GenBank/DDBJ databases">
        <authorList>
            <consortium name="DOE Joint Genome Institute"/>
            <person name="Kuo A."/>
            <person name="Miyauchi S."/>
            <person name="Kiss E."/>
            <person name="Drula E."/>
            <person name="Kohler A."/>
            <person name="Sanchez-Garcia M."/>
            <person name="Andreopoulos B."/>
            <person name="Barry K.W."/>
            <person name="Bonito G."/>
            <person name="Buee M."/>
            <person name="Carver A."/>
            <person name="Chen C."/>
            <person name="Cichocki N."/>
            <person name="Clum A."/>
            <person name="Culley D."/>
            <person name="Crous P.W."/>
            <person name="Fauchery L."/>
            <person name="Girlanda M."/>
            <person name="Hayes R."/>
            <person name="Keri Z."/>
            <person name="Labutti K."/>
            <person name="Lipzen A."/>
            <person name="Lombard V."/>
            <person name="Magnuson J."/>
            <person name="Maillard F."/>
            <person name="Morin E."/>
            <person name="Murat C."/>
            <person name="Nolan M."/>
            <person name="Ohm R."/>
            <person name="Pangilinan J."/>
            <person name="Pereira M."/>
            <person name="Perotto S."/>
            <person name="Peter M."/>
            <person name="Riley R."/>
            <person name="Sitrit Y."/>
            <person name="Stielow B."/>
            <person name="Szollosi G."/>
            <person name="Zifcakova L."/>
            <person name="Stursova M."/>
            <person name="Spatafora J.W."/>
            <person name="Tedersoo L."/>
            <person name="Vaario L.-M."/>
            <person name="Yamada A."/>
            <person name="Yan M."/>
            <person name="Wang P."/>
            <person name="Xu J."/>
            <person name="Bruns T."/>
            <person name="Baldrian P."/>
            <person name="Vilgalys R."/>
            <person name="Henrissat B."/>
            <person name="Grigoriev I.V."/>
            <person name="Hibbett D."/>
            <person name="Nagy L.G."/>
            <person name="Martin F.M."/>
        </authorList>
    </citation>
    <scope>NUCLEOTIDE SEQUENCE</scope>
    <source>
        <strain evidence="1">P2</strain>
    </source>
</reference>
<gene>
    <name evidence="1" type="ORF">BDM02DRAFT_3098250</name>
</gene>
<dbReference type="EMBL" id="MU118035">
    <property type="protein sequence ID" value="KAF9647374.1"/>
    <property type="molecule type" value="Genomic_DNA"/>
</dbReference>
<evidence type="ECO:0000313" key="1">
    <source>
        <dbReference type="EMBL" id="KAF9647374.1"/>
    </source>
</evidence>
<sequence length="198" mass="22453">MFQVLSVVTGGPVVVWSQVSACLPGRNSKSCRKRWIHSLDPTLRKGRWTEGEDALLITAVEMHSNHWFQVAKMLPGRTDDQCAKRWRENLDPSISRKPWTEGDDELLMGIYEQIGKRWKDIASRFEGRPPVHCRNRVQSLVRARRRSAAATRKTTRAKMRGKELATNRKAIDVEPIQVPSDFAGGVCVMISPPCLAFD</sequence>
<protein>
    <submittedName>
        <fullName evidence="1">Uncharacterized protein</fullName>
    </submittedName>
</protein>
<keyword evidence="2" id="KW-1185">Reference proteome</keyword>
<comment type="caution">
    <text evidence="1">The sequence shown here is derived from an EMBL/GenBank/DDBJ whole genome shotgun (WGS) entry which is preliminary data.</text>
</comment>
<dbReference type="Proteomes" id="UP000886501">
    <property type="component" value="Unassembled WGS sequence"/>
</dbReference>
<name>A0ACB6ZCT0_THEGA</name>
<proteinExistence type="predicted"/>
<accession>A0ACB6ZCT0</accession>
<evidence type="ECO:0000313" key="2">
    <source>
        <dbReference type="Proteomes" id="UP000886501"/>
    </source>
</evidence>
<reference evidence="1" key="2">
    <citation type="journal article" date="2020" name="Nat. Commun.">
        <title>Large-scale genome sequencing of mycorrhizal fungi provides insights into the early evolution of symbiotic traits.</title>
        <authorList>
            <person name="Miyauchi S."/>
            <person name="Kiss E."/>
            <person name="Kuo A."/>
            <person name="Drula E."/>
            <person name="Kohler A."/>
            <person name="Sanchez-Garcia M."/>
            <person name="Morin E."/>
            <person name="Andreopoulos B."/>
            <person name="Barry K.W."/>
            <person name="Bonito G."/>
            <person name="Buee M."/>
            <person name="Carver A."/>
            <person name="Chen C."/>
            <person name="Cichocki N."/>
            <person name="Clum A."/>
            <person name="Culley D."/>
            <person name="Crous P.W."/>
            <person name="Fauchery L."/>
            <person name="Girlanda M."/>
            <person name="Hayes R.D."/>
            <person name="Keri Z."/>
            <person name="LaButti K."/>
            <person name="Lipzen A."/>
            <person name="Lombard V."/>
            <person name="Magnuson J."/>
            <person name="Maillard F."/>
            <person name="Murat C."/>
            <person name="Nolan M."/>
            <person name="Ohm R.A."/>
            <person name="Pangilinan J."/>
            <person name="Pereira M.F."/>
            <person name="Perotto S."/>
            <person name="Peter M."/>
            <person name="Pfister S."/>
            <person name="Riley R."/>
            <person name="Sitrit Y."/>
            <person name="Stielow J.B."/>
            <person name="Szollosi G."/>
            <person name="Zifcakova L."/>
            <person name="Stursova M."/>
            <person name="Spatafora J.W."/>
            <person name="Tedersoo L."/>
            <person name="Vaario L.M."/>
            <person name="Yamada A."/>
            <person name="Yan M."/>
            <person name="Wang P."/>
            <person name="Xu J."/>
            <person name="Bruns T."/>
            <person name="Baldrian P."/>
            <person name="Vilgalys R."/>
            <person name="Dunand C."/>
            <person name="Henrissat B."/>
            <person name="Grigoriev I.V."/>
            <person name="Hibbett D."/>
            <person name="Nagy L.G."/>
            <person name="Martin F.M."/>
        </authorList>
    </citation>
    <scope>NUCLEOTIDE SEQUENCE</scope>
    <source>
        <strain evidence="1">P2</strain>
    </source>
</reference>